<sequence>MLLLLLSPDLTSAKSRKQLSPAVDAAVPPTASTSQAPPPPASVDAVAYVSSTIKIEGLTLKGFTPEYLGAFAVALANVAGVSIDDVAIGQNSPYATEGVRGVYVYSQVEFPAGAKLTPAEFAAYLQGLKGSLHRTVFTNTKYWAPSVVGQIVATQVARADGTQLPAATLANGVTPQTGGMGTKASPSSAGLTVPYVSSTIRFEKMVKAEFTTAYVGAFAIALASLAGVPAGNIALGHSSPYTVSGERGVYVYSQVEFPAGAKLTPAEFAAYLQGLKGSLHRTVFTNTKYWAPSVVGQIVATQVAGGDGTQTTEMQRATPSHPHL</sequence>
<evidence type="ECO:0000313" key="2">
    <source>
        <dbReference type="EMBL" id="KAK3236537.1"/>
    </source>
</evidence>
<feature type="region of interest" description="Disordered" evidence="1">
    <location>
        <begin position="17"/>
        <end position="41"/>
    </location>
</feature>
<comment type="caution">
    <text evidence="2">The sequence shown here is derived from an EMBL/GenBank/DDBJ whole genome shotgun (WGS) entry which is preliminary data.</text>
</comment>
<feature type="non-terminal residue" evidence="2">
    <location>
        <position position="324"/>
    </location>
</feature>
<feature type="compositionally biased region" description="Low complexity" evidence="1">
    <location>
        <begin position="25"/>
        <end position="35"/>
    </location>
</feature>
<dbReference type="AlphaFoldDB" id="A0AAE0BHE8"/>
<name>A0AAE0BHE8_9CHLO</name>
<dbReference type="Proteomes" id="UP001190700">
    <property type="component" value="Unassembled WGS sequence"/>
</dbReference>
<gene>
    <name evidence="2" type="ORF">CYMTET_53329</name>
</gene>
<organism evidence="2 3">
    <name type="scientific">Cymbomonas tetramitiformis</name>
    <dbReference type="NCBI Taxonomy" id="36881"/>
    <lineage>
        <taxon>Eukaryota</taxon>
        <taxon>Viridiplantae</taxon>
        <taxon>Chlorophyta</taxon>
        <taxon>Pyramimonadophyceae</taxon>
        <taxon>Pyramimonadales</taxon>
        <taxon>Pyramimonadaceae</taxon>
        <taxon>Cymbomonas</taxon>
    </lineage>
</organism>
<keyword evidence="3" id="KW-1185">Reference proteome</keyword>
<proteinExistence type="predicted"/>
<protein>
    <submittedName>
        <fullName evidence="2">Uncharacterized protein</fullName>
    </submittedName>
</protein>
<evidence type="ECO:0000313" key="3">
    <source>
        <dbReference type="Proteomes" id="UP001190700"/>
    </source>
</evidence>
<accession>A0AAE0BHE8</accession>
<dbReference type="EMBL" id="LGRX02034991">
    <property type="protein sequence ID" value="KAK3236537.1"/>
    <property type="molecule type" value="Genomic_DNA"/>
</dbReference>
<reference evidence="2 3" key="1">
    <citation type="journal article" date="2015" name="Genome Biol. Evol.">
        <title>Comparative Genomics of a Bacterivorous Green Alga Reveals Evolutionary Causalities and Consequences of Phago-Mixotrophic Mode of Nutrition.</title>
        <authorList>
            <person name="Burns J.A."/>
            <person name="Paasch A."/>
            <person name="Narechania A."/>
            <person name="Kim E."/>
        </authorList>
    </citation>
    <scope>NUCLEOTIDE SEQUENCE [LARGE SCALE GENOMIC DNA]</scope>
    <source>
        <strain evidence="2 3">PLY_AMNH</strain>
    </source>
</reference>
<evidence type="ECO:0000256" key="1">
    <source>
        <dbReference type="SAM" id="MobiDB-lite"/>
    </source>
</evidence>